<evidence type="ECO:0000313" key="1">
    <source>
        <dbReference type="EMBL" id="KAK3104227.1"/>
    </source>
</evidence>
<dbReference type="EMBL" id="VSWD01000005">
    <property type="protein sequence ID" value="KAK3104227.1"/>
    <property type="molecule type" value="Genomic_DNA"/>
</dbReference>
<evidence type="ECO:0000313" key="2">
    <source>
        <dbReference type="Proteomes" id="UP001186944"/>
    </source>
</evidence>
<gene>
    <name evidence="1" type="ORF">FSP39_025484</name>
</gene>
<organism evidence="1 2">
    <name type="scientific">Pinctada imbricata</name>
    <name type="common">Atlantic pearl-oyster</name>
    <name type="synonym">Pinctada martensii</name>
    <dbReference type="NCBI Taxonomy" id="66713"/>
    <lineage>
        <taxon>Eukaryota</taxon>
        <taxon>Metazoa</taxon>
        <taxon>Spiralia</taxon>
        <taxon>Lophotrochozoa</taxon>
        <taxon>Mollusca</taxon>
        <taxon>Bivalvia</taxon>
        <taxon>Autobranchia</taxon>
        <taxon>Pteriomorphia</taxon>
        <taxon>Pterioida</taxon>
        <taxon>Pterioidea</taxon>
        <taxon>Pteriidae</taxon>
        <taxon>Pinctada</taxon>
    </lineage>
</organism>
<dbReference type="AlphaFoldDB" id="A0AA88YF64"/>
<proteinExistence type="predicted"/>
<sequence>MGWTVMRYSETECQGVPTLRSMFKDAMKTFKSTFYGYANGDILFNEGILDTLTSLRNSSILKNSKDGKIMLIGKRADILLDRFRVENISSYEYVNDLTLKGTMGNGYNEDYFITTKNFPWNDIPEVVVGRTLYDNFLVYYSKFHLNATIIDSSSSIFALHQKTTKRKKSYSHCNHFILRKHRQMKLSLIRKGNTECAPYESRYNRHGKVVFYKRGLYTTDC</sequence>
<reference evidence="1" key="1">
    <citation type="submission" date="2019-08" db="EMBL/GenBank/DDBJ databases">
        <title>The improved chromosome-level genome for the pearl oyster Pinctada fucata martensii using PacBio sequencing and Hi-C.</title>
        <authorList>
            <person name="Zheng Z."/>
        </authorList>
    </citation>
    <scope>NUCLEOTIDE SEQUENCE</scope>
    <source>
        <strain evidence="1">ZZ-2019</strain>
        <tissue evidence="1">Adductor muscle</tissue>
    </source>
</reference>
<keyword evidence="2" id="KW-1185">Reference proteome</keyword>
<protein>
    <submittedName>
        <fullName evidence="1">Uncharacterized protein</fullName>
    </submittedName>
</protein>
<dbReference type="Proteomes" id="UP001186944">
    <property type="component" value="Unassembled WGS sequence"/>
</dbReference>
<comment type="caution">
    <text evidence="1">The sequence shown here is derived from an EMBL/GenBank/DDBJ whole genome shotgun (WGS) entry which is preliminary data.</text>
</comment>
<accession>A0AA88YF64</accession>
<name>A0AA88YF64_PINIB</name>